<dbReference type="EMBL" id="FOKV01000001">
    <property type="protein sequence ID" value="SFB72284.1"/>
    <property type="molecule type" value="Genomic_DNA"/>
</dbReference>
<protein>
    <submittedName>
        <fullName evidence="1">Uncharacterized protein</fullName>
    </submittedName>
</protein>
<sequence length="202" mass="21992">MTTIHSNRIKYLSALAFLGEVTDKLSAGLRQDLASQRVRLLKHTAIVRKNATNASSTYPFIDENTKKLAGISTMNGNSLPQNMAVVADAISVGFAEGDGADKEGAVIYTQDVPAALRNANFVLKQNGREILDVPVADLIAGEMPTKQEDYFHDLETFILLADETAMSWDFVFPGGQTLAPSEAGKNVYVEVRIKGFKTLKNI</sequence>
<dbReference type="AlphaFoldDB" id="A0A1I1DBW6"/>
<dbReference type="Proteomes" id="UP000199438">
    <property type="component" value="Unassembled WGS sequence"/>
</dbReference>
<accession>A0A1I1DBW6</accession>
<dbReference type="OrthoDB" id="1189337at2"/>
<evidence type="ECO:0000313" key="2">
    <source>
        <dbReference type="Proteomes" id="UP000199438"/>
    </source>
</evidence>
<name>A0A1I1DBW6_9FLAO</name>
<proteinExistence type="predicted"/>
<dbReference type="STRING" id="1334022.SAMN04487907_101260"/>
<organism evidence="1 2">
    <name type="scientific">Zunongwangia mangrovi</name>
    <dbReference type="NCBI Taxonomy" id="1334022"/>
    <lineage>
        <taxon>Bacteria</taxon>
        <taxon>Pseudomonadati</taxon>
        <taxon>Bacteroidota</taxon>
        <taxon>Flavobacteriia</taxon>
        <taxon>Flavobacteriales</taxon>
        <taxon>Flavobacteriaceae</taxon>
        <taxon>Zunongwangia</taxon>
    </lineage>
</organism>
<reference evidence="2" key="1">
    <citation type="submission" date="2016-10" db="EMBL/GenBank/DDBJ databases">
        <authorList>
            <person name="Varghese N."/>
            <person name="Submissions S."/>
        </authorList>
    </citation>
    <scope>NUCLEOTIDE SEQUENCE [LARGE SCALE GENOMIC DNA]</scope>
    <source>
        <strain evidence="2">DSM 24499</strain>
    </source>
</reference>
<dbReference type="RefSeq" id="WP_092539593.1">
    <property type="nucleotide sequence ID" value="NZ_FOKV01000001.1"/>
</dbReference>
<evidence type="ECO:0000313" key="1">
    <source>
        <dbReference type="EMBL" id="SFB72284.1"/>
    </source>
</evidence>
<keyword evidence="2" id="KW-1185">Reference proteome</keyword>
<gene>
    <name evidence="1" type="ORF">SAMN04487907_101260</name>
</gene>